<organism evidence="1 2">
    <name type="scientific">Trichonephila inaurata madagascariensis</name>
    <dbReference type="NCBI Taxonomy" id="2747483"/>
    <lineage>
        <taxon>Eukaryota</taxon>
        <taxon>Metazoa</taxon>
        <taxon>Ecdysozoa</taxon>
        <taxon>Arthropoda</taxon>
        <taxon>Chelicerata</taxon>
        <taxon>Arachnida</taxon>
        <taxon>Araneae</taxon>
        <taxon>Araneomorphae</taxon>
        <taxon>Entelegynae</taxon>
        <taxon>Araneoidea</taxon>
        <taxon>Nephilidae</taxon>
        <taxon>Trichonephila</taxon>
        <taxon>Trichonephila inaurata</taxon>
    </lineage>
</organism>
<keyword evidence="2" id="KW-1185">Reference proteome</keyword>
<evidence type="ECO:0000313" key="2">
    <source>
        <dbReference type="Proteomes" id="UP000886998"/>
    </source>
</evidence>
<sequence>MQKIEQIEQEIRRSKVCTSMKLATTVKVNLVGVDVCHNNKFYKVDRVKRNEGFTKYSKITDTPVQRLYKNEKPARKEGIAVRLVIKKFRANMDADEVMFRCYYLRMEGRFHRSHPKSDLPEYSYAAEYQQRWPFRKCGKKRNSSRC</sequence>
<dbReference type="Proteomes" id="UP000886998">
    <property type="component" value="Unassembled WGS sequence"/>
</dbReference>
<dbReference type="AlphaFoldDB" id="A0A8X6YXM8"/>
<reference evidence="1" key="1">
    <citation type="submission" date="2020-08" db="EMBL/GenBank/DDBJ databases">
        <title>Multicomponent nature underlies the extraordinary mechanical properties of spider dragline silk.</title>
        <authorList>
            <person name="Kono N."/>
            <person name="Nakamura H."/>
            <person name="Mori M."/>
            <person name="Yoshida Y."/>
            <person name="Ohtoshi R."/>
            <person name="Malay A.D."/>
            <person name="Moran D.A.P."/>
            <person name="Tomita M."/>
            <person name="Numata K."/>
            <person name="Arakawa K."/>
        </authorList>
    </citation>
    <scope>NUCLEOTIDE SEQUENCE</scope>
</reference>
<protein>
    <submittedName>
        <fullName evidence="1">Uncharacterized protein</fullName>
    </submittedName>
</protein>
<proteinExistence type="predicted"/>
<accession>A0A8X6YXM8</accession>
<name>A0A8X6YXM8_9ARAC</name>
<comment type="caution">
    <text evidence="1">The sequence shown here is derived from an EMBL/GenBank/DDBJ whole genome shotgun (WGS) entry which is preliminary data.</text>
</comment>
<evidence type="ECO:0000313" key="1">
    <source>
        <dbReference type="EMBL" id="GFY79902.1"/>
    </source>
</evidence>
<dbReference type="EMBL" id="BMAV01023781">
    <property type="protein sequence ID" value="GFY79902.1"/>
    <property type="molecule type" value="Genomic_DNA"/>
</dbReference>
<gene>
    <name evidence="1" type="ORF">TNIN_55541</name>
</gene>